<dbReference type="PANTHER" id="PTHR33516">
    <property type="entry name" value="LEXA REPRESSOR"/>
    <property type="match status" value="1"/>
</dbReference>
<evidence type="ECO:0000256" key="3">
    <source>
        <dbReference type="ARBA" id="ARBA00022801"/>
    </source>
</evidence>
<evidence type="ECO:0000256" key="2">
    <source>
        <dbReference type="ARBA" id="ARBA00022763"/>
    </source>
</evidence>
<dbReference type="GO" id="GO:0006281">
    <property type="term" value="P:DNA repair"/>
    <property type="evidence" value="ECO:0007669"/>
    <property type="project" value="UniProtKB-KW"/>
</dbReference>
<gene>
    <name evidence="10" type="ORF">DFR28_101125</name>
</gene>
<evidence type="ECO:0000259" key="9">
    <source>
        <dbReference type="Pfam" id="PF00717"/>
    </source>
</evidence>
<keyword evidence="2" id="KW-0227">DNA damage</keyword>
<dbReference type="SUPFAM" id="SSF51306">
    <property type="entry name" value="LexA/Signal peptidase"/>
    <property type="match status" value="1"/>
</dbReference>
<dbReference type="CDD" id="cd06529">
    <property type="entry name" value="S24_LexA-like"/>
    <property type="match status" value="1"/>
</dbReference>
<keyword evidence="11" id="KW-1185">Reference proteome</keyword>
<dbReference type="AlphaFoldDB" id="A0A395JN77"/>
<evidence type="ECO:0000256" key="7">
    <source>
        <dbReference type="RuleBase" id="RU003991"/>
    </source>
</evidence>
<dbReference type="Proteomes" id="UP000253083">
    <property type="component" value="Unassembled WGS sequence"/>
</dbReference>
<dbReference type="InterPro" id="IPR015927">
    <property type="entry name" value="Peptidase_S24_S26A/B/C"/>
</dbReference>
<dbReference type="InterPro" id="IPR006197">
    <property type="entry name" value="Peptidase_S24_LexA"/>
</dbReference>
<reference evidence="10 11" key="1">
    <citation type="submission" date="2018-06" db="EMBL/GenBank/DDBJ databases">
        <title>Genomic Encyclopedia of Type Strains, Phase IV (KMG-IV): sequencing the most valuable type-strain genomes for metagenomic binning, comparative biology and taxonomic classification.</title>
        <authorList>
            <person name="Goeker M."/>
        </authorList>
    </citation>
    <scope>NUCLEOTIDE SEQUENCE [LARGE SCALE GENOMIC DNA]</scope>
    <source>
        <strain evidence="10 11">DSM 24032</strain>
    </source>
</reference>
<dbReference type="InterPro" id="IPR036286">
    <property type="entry name" value="LexA/Signal_pep-like_sf"/>
</dbReference>
<keyword evidence="3 7" id="KW-0378">Hydrolase</keyword>
<dbReference type="PRINTS" id="PR00726">
    <property type="entry name" value="LEXASERPTASE"/>
</dbReference>
<evidence type="ECO:0000313" key="11">
    <source>
        <dbReference type="Proteomes" id="UP000253083"/>
    </source>
</evidence>
<dbReference type="RefSeq" id="WP_113952367.1">
    <property type="nucleotide sequence ID" value="NZ_QNRT01000001.1"/>
</dbReference>
<dbReference type="Pfam" id="PF00717">
    <property type="entry name" value="Peptidase_S24"/>
    <property type="match status" value="1"/>
</dbReference>
<dbReference type="GO" id="GO:0016787">
    <property type="term" value="F:hydrolase activity"/>
    <property type="evidence" value="ECO:0007669"/>
    <property type="project" value="UniProtKB-KW"/>
</dbReference>
<keyword evidence="6" id="KW-0742">SOS response</keyword>
<sequence length="197" mass="21713">MSTKNTSHGGARSGAGRPKGSGKYKEPTKAIRVPESSVSYIKEFLEGYPDVVEIGSSVRDSSDNVHRLEIPLYSSSVAAGIPSPAEDHIEDTLDLNDYMVRRPDSTFMLRVEGESMKNAGILPNDILIVDRSLKAEHNKIVIAAVDGELTVKRLYHRGGLVRLLPENPAYPDIELESESDLVIWGVVIGSFRRFQSF</sequence>
<dbReference type="GO" id="GO:0006355">
    <property type="term" value="P:regulation of DNA-templated transcription"/>
    <property type="evidence" value="ECO:0007669"/>
    <property type="project" value="InterPro"/>
</dbReference>
<keyword evidence="5" id="KW-0234">DNA repair</keyword>
<name>A0A395JN77_9GAMM</name>
<evidence type="ECO:0000256" key="8">
    <source>
        <dbReference type="SAM" id="MobiDB-lite"/>
    </source>
</evidence>
<dbReference type="InterPro" id="IPR050077">
    <property type="entry name" value="LexA_repressor"/>
</dbReference>
<evidence type="ECO:0000256" key="6">
    <source>
        <dbReference type="ARBA" id="ARBA00023236"/>
    </source>
</evidence>
<dbReference type="EMBL" id="QNRT01000001">
    <property type="protein sequence ID" value="RBP52743.1"/>
    <property type="molecule type" value="Genomic_DNA"/>
</dbReference>
<evidence type="ECO:0000256" key="1">
    <source>
        <dbReference type="ARBA" id="ARBA00007484"/>
    </source>
</evidence>
<comment type="caution">
    <text evidence="10">The sequence shown here is derived from an EMBL/GenBank/DDBJ whole genome shotgun (WGS) entry which is preliminary data.</text>
</comment>
<protein>
    <submittedName>
        <fullName evidence="10">SOS response UmuD protein</fullName>
    </submittedName>
</protein>
<dbReference type="GO" id="GO:0009432">
    <property type="term" value="P:SOS response"/>
    <property type="evidence" value="ECO:0007669"/>
    <property type="project" value="UniProtKB-KW"/>
</dbReference>
<dbReference type="GO" id="GO:0003677">
    <property type="term" value="F:DNA binding"/>
    <property type="evidence" value="ECO:0007669"/>
    <property type="project" value="InterPro"/>
</dbReference>
<proteinExistence type="inferred from homology"/>
<dbReference type="OrthoDB" id="9787787at2"/>
<dbReference type="InParanoid" id="A0A395JN77"/>
<feature type="domain" description="Peptidase S24/S26A/S26B/S26C" evidence="9">
    <location>
        <begin position="71"/>
        <end position="188"/>
    </location>
</feature>
<dbReference type="PANTHER" id="PTHR33516:SF2">
    <property type="entry name" value="LEXA REPRESSOR-RELATED"/>
    <property type="match status" value="1"/>
</dbReference>
<dbReference type="InterPro" id="IPR039418">
    <property type="entry name" value="LexA-like"/>
</dbReference>
<dbReference type="NCBIfam" id="NF007621">
    <property type="entry name" value="PRK10276.1"/>
    <property type="match status" value="1"/>
</dbReference>
<comment type="similarity">
    <text evidence="1 7">Belongs to the peptidase S24 family.</text>
</comment>
<feature type="region of interest" description="Disordered" evidence="8">
    <location>
        <begin position="1"/>
        <end position="29"/>
    </location>
</feature>
<evidence type="ECO:0000313" key="10">
    <source>
        <dbReference type="EMBL" id="RBP52743.1"/>
    </source>
</evidence>
<dbReference type="Gene3D" id="2.10.109.10">
    <property type="entry name" value="Umud Fragment, subunit A"/>
    <property type="match status" value="1"/>
</dbReference>
<keyword evidence="4 7" id="KW-0068">Autocatalytic cleavage</keyword>
<evidence type="ECO:0000256" key="5">
    <source>
        <dbReference type="ARBA" id="ARBA00023204"/>
    </source>
</evidence>
<evidence type="ECO:0000256" key="4">
    <source>
        <dbReference type="ARBA" id="ARBA00022813"/>
    </source>
</evidence>
<accession>A0A395JN77</accession>
<organism evidence="10 11">
    <name type="scientific">Arenicella xantha</name>
    <dbReference type="NCBI Taxonomy" id="644221"/>
    <lineage>
        <taxon>Bacteria</taxon>
        <taxon>Pseudomonadati</taxon>
        <taxon>Pseudomonadota</taxon>
        <taxon>Gammaproteobacteria</taxon>
        <taxon>Arenicellales</taxon>
        <taxon>Arenicellaceae</taxon>
        <taxon>Arenicella</taxon>
    </lineage>
</organism>